<keyword evidence="2" id="KW-1185">Reference proteome</keyword>
<reference evidence="2" key="1">
    <citation type="submission" date="2016-10" db="EMBL/GenBank/DDBJ databases">
        <authorList>
            <person name="Varghese N."/>
            <person name="Submissions S."/>
        </authorList>
    </citation>
    <scope>NUCLEOTIDE SEQUENCE [LARGE SCALE GENOMIC DNA]</scope>
    <source>
        <strain evidence="2">DSM 45419</strain>
    </source>
</reference>
<protein>
    <submittedName>
        <fullName evidence="1">Uncharacterized protein</fullName>
    </submittedName>
</protein>
<dbReference type="AlphaFoldDB" id="A0A1H0BPB0"/>
<gene>
    <name evidence="1" type="ORF">SAMN05660642_04909</name>
</gene>
<sequence>MRTNASHLVVTEARRPFQRVDTAYREWARNRIDVDRLRQLHAVIGECLPDVTNA</sequence>
<accession>A0A1H0BPB0</accession>
<evidence type="ECO:0000313" key="1">
    <source>
        <dbReference type="EMBL" id="SDN47489.1"/>
    </source>
</evidence>
<proteinExistence type="predicted"/>
<dbReference type="EMBL" id="FNHE01000024">
    <property type="protein sequence ID" value="SDN47489.1"/>
    <property type="molecule type" value="Genomic_DNA"/>
</dbReference>
<dbReference type="Proteomes" id="UP000198680">
    <property type="component" value="Unassembled WGS sequence"/>
</dbReference>
<evidence type="ECO:0000313" key="2">
    <source>
        <dbReference type="Proteomes" id="UP000198680"/>
    </source>
</evidence>
<organism evidence="1 2">
    <name type="scientific">Geodermatophilus siccatus</name>
    <dbReference type="NCBI Taxonomy" id="1137991"/>
    <lineage>
        <taxon>Bacteria</taxon>
        <taxon>Bacillati</taxon>
        <taxon>Actinomycetota</taxon>
        <taxon>Actinomycetes</taxon>
        <taxon>Geodermatophilales</taxon>
        <taxon>Geodermatophilaceae</taxon>
        <taxon>Geodermatophilus</taxon>
    </lineage>
</organism>
<name>A0A1H0BPB0_9ACTN</name>